<keyword evidence="1" id="KW-1133">Transmembrane helix</keyword>
<feature type="transmembrane region" description="Helical" evidence="1">
    <location>
        <begin position="135"/>
        <end position="161"/>
    </location>
</feature>
<proteinExistence type="predicted"/>
<reference evidence="4" key="1">
    <citation type="submission" date="2017-02" db="UniProtKB">
        <authorList>
            <consortium name="WormBaseParasite"/>
        </authorList>
    </citation>
    <scope>IDENTIFICATION</scope>
</reference>
<feature type="transmembrane region" description="Helical" evidence="1">
    <location>
        <begin position="298"/>
        <end position="316"/>
    </location>
</feature>
<sequence length="586" mass="67880">MCRIFSDNVVGIRVQYVLELDSFGRPTPNLFSYSNQWIGSWEECLSISTEEKPSYRTQFCYVSVVLSSSLDFSGKKTADICNTKYSVKWSVCMPKVCNNTDITAILNILNKRLSNNLLKFCSVECKPTEKPGTTVGYWIILIFGCIAVALVIIATFFDYCISANDKNTRKLLGEIDATISIKYLLSFSLYSNASDLLNTDIKPGHIHSVHALKVLSLTWVIYGHTYSLFVLSDNLIDVFDAPKHRLAQGAFTGAFNAVDTFFFISGLLLGYIFFHHIKQNREHINQPRFWLLIYLHRYFRLGIAYFIFLAFEINFYDRLSFGPLSLPFLNVMDAKKCRQYWWRNVLFINAMYVNRDECMGHTWYLASEMQLFLYAPLILVPLAYSITAGVTAAGLITAMFLVFNYFVYYKYNFPINHFGFNKSIFDENKVEQYELILYKPFWSHAIPYIIGVFTGYFLDNIRGRKLHLSRLIVISMWLAICSCAYGILFGLHSYYMDTEHGMSIFERASYNFWCKIGWSVIIAWVIIACEQNFAGPVKTLLEWNFWIPFSRMCYAMYIVHVSVISMVAVKHDRQFHFTNLGFMVCN</sequence>
<feature type="domain" description="Nose resistant-to-fluoxetine protein N-terminal" evidence="2">
    <location>
        <begin position="2"/>
        <end position="127"/>
    </location>
</feature>
<feature type="transmembrane region" description="Helical" evidence="1">
    <location>
        <begin position="441"/>
        <end position="458"/>
    </location>
</feature>
<dbReference type="SMART" id="SM00703">
    <property type="entry name" value="NRF"/>
    <property type="match status" value="1"/>
</dbReference>
<protein>
    <submittedName>
        <fullName evidence="4">NRF domain-containing protein</fullName>
    </submittedName>
</protein>
<dbReference type="Pfam" id="PF20146">
    <property type="entry name" value="NRF"/>
    <property type="match status" value="1"/>
</dbReference>
<keyword evidence="1" id="KW-0472">Membrane</keyword>
<dbReference type="InterPro" id="IPR006621">
    <property type="entry name" value="Nose-resist-to-fluoxetine_N"/>
</dbReference>
<accession>A0A0N5ALU5</accession>
<evidence type="ECO:0000256" key="1">
    <source>
        <dbReference type="SAM" id="Phobius"/>
    </source>
</evidence>
<organism evidence="3 4">
    <name type="scientific">Syphacia muris</name>
    <dbReference type="NCBI Taxonomy" id="451379"/>
    <lineage>
        <taxon>Eukaryota</taxon>
        <taxon>Metazoa</taxon>
        <taxon>Ecdysozoa</taxon>
        <taxon>Nematoda</taxon>
        <taxon>Chromadorea</taxon>
        <taxon>Rhabditida</taxon>
        <taxon>Spirurina</taxon>
        <taxon>Oxyuridomorpha</taxon>
        <taxon>Oxyuroidea</taxon>
        <taxon>Oxyuridae</taxon>
        <taxon>Syphacia</taxon>
    </lineage>
</organism>
<dbReference type="InterPro" id="IPR002656">
    <property type="entry name" value="Acyl_transf_3_dom"/>
</dbReference>
<feature type="transmembrane region" description="Helical" evidence="1">
    <location>
        <begin position="512"/>
        <end position="533"/>
    </location>
</feature>
<feature type="transmembrane region" description="Helical" evidence="1">
    <location>
        <begin position="470"/>
        <end position="491"/>
    </location>
</feature>
<feature type="transmembrane region" description="Helical" evidence="1">
    <location>
        <begin position="211"/>
        <end position="231"/>
    </location>
</feature>
<evidence type="ECO:0000313" key="4">
    <source>
        <dbReference type="WBParaSite" id="SMUV_0000552301-mRNA-1"/>
    </source>
</evidence>
<evidence type="ECO:0000259" key="2">
    <source>
        <dbReference type="SMART" id="SM00703"/>
    </source>
</evidence>
<dbReference type="InterPro" id="IPR052728">
    <property type="entry name" value="O2_lipid_transport_reg"/>
</dbReference>
<dbReference type="Proteomes" id="UP000046393">
    <property type="component" value="Unplaced"/>
</dbReference>
<name>A0A0N5ALU5_9BILA</name>
<evidence type="ECO:0000313" key="3">
    <source>
        <dbReference type="Proteomes" id="UP000046393"/>
    </source>
</evidence>
<feature type="transmembrane region" description="Helical" evidence="1">
    <location>
        <begin position="382"/>
        <end position="407"/>
    </location>
</feature>
<feature type="transmembrane region" description="Helical" evidence="1">
    <location>
        <begin position="251"/>
        <end position="277"/>
    </location>
</feature>
<dbReference type="AlphaFoldDB" id="A0A0N5ALU5"/>
<dbReference type="WBParaSite" id="SMUV_0000552301-mRNA-1">
    <property type="protein sequence ID" value="SMUV_0000552301-mRNA-1"/>
    <property type="gene ID" value="SMUV_0000552301"/>
</dbReference>
<dbReference type="Pfam" id="PF01757">
    <property type="entry name" value="Acyl_transf_3"/>
    <property type="match status" value="1"/>
</dbReference>
<keyword evidence="1" id="KW-0812">Transmembrane</keyword>
<dbReference type="PANTHER" id="PTHR11161:SF0">
    <property type="entry name" value="O-ACYLTRANSFERASE LIKE PROTEIN"/>
    <property type="match status" value="1"/>
</dbReference>
<feature type="transmembrane region" description="Helical" evidence="1">
    <location>
        <begin position="545"/>
        <end position="569"/>
    </location>
</feature>
<dbReference type="PANTHER" id="PTHR11161">
    <property type="entry name" value="O-ACYLTRANSFERASE"/>
    <property type="match status" value="1"/>
</dbReference>
<keyword evidence="3" id="KW-1185">Reference proteome</keyword>
<dbReference type="GO" id="GO:0016747">
    <property type="term" value="F:acyltransferase activity, transferring groups other than amino-acyl groups"/>
    <property type="evidence" value="ECO:0007669"/>
    <property type="project" value="InterPro"/>
</dbReference>